<dbReference type="AlphaFoldDB" id="A0A1H3QA06"/>
<dbReference type="EMBL" id="FNOK01000046">
    <property type="protein sequence ID" value="SDZ09855.1"/>
    <property type="molecule type" value="Genomic_DNA"/>
</dbReference>
<dbReference type="GO" id="GO:0018580">
    <property type="term" value="F:nitronate monooxygenase activity"/>
    <property type="evidence" value="ECO:0007669"/>
    <property type="project" value="InterPro"/>
</dbReference>
<dbReference type="SUPFAM" id="SSF51412">
    <property type="entry name" value="Inosine monophosphate dehydrogenase (IMPDH)"/>
    <property type="match status" value="1"/>
</dbReference>
<evidence type="ECO:0000256" key="2">
    <source>
        <dbReference type="ARBA" id="ARBA00022643"/>
    </source>
</evidence>
<dbReference type="OrthoDB" id="9778912at2"/>
<dbReference type="Proteomes" id="UP000199529">
    <property type="component" value="Unassembled WGS sequence"/>
</dbReference>
<dbReference type="InterPro" id="IPR004136">
    <property type="entry name" value="NMO"/>
</dbReference>
<keyword evidence="1" id="KW-0285">Flavoprotein</keyword>
<protein>
    <submittedName>
        <fullName evidence="4">2-nitropropane dioxygenase</fullName>
    </submittedName>
</protein>
<proteinExistence type="predicted"/>
<organism evidence="4 5">
    <name type="scientific">Saccharopolyspora shandongensis</name>
    <dbReference type="NCBI Taxonomy" id="418495"/>
    <lineage>
        <taxon>Bacteria</taxon>
        <taxon>Bacillati</taxon>
        <taxon>Actinomycetota</taxon>
        <taxon>Actinomycetes</taxon>
        <taxon>Pseudonocardiales</taxon>
        <taxon>Pseudonocardiaceae</taxon>
        <taxon>Saccharopolyspora</taxon>
    </lineage>
</organism>
<dbReference type="Gene3D" id="3.20.20.70">
    <property type="entry name" value="Aldolase class I"/>
    <property type="match status" value="1"/>
</dbReference>
<dbReference type="PANTHER" id="PTHR32332">
    <property type="entry name" value="2-NITROPROPANE DIOXYGENASE"/>
    <property type="match status" value="1"/>
</dbReference>
<evidence type="ECO:0000256" key="1">
    <source>
        <dbReference type="ARBA" id="ARBA00022630"/>
    </source>
</evidence>
<evidence type="ECO:0000313" key="4">
    <source>
        <dbReference type="EMBL" id="SDZ09855.1"/>
    </source>
</evidence>
<dbReference type="PANTHER" id="PTHR32332:SF20">
    <property type="entry name" value="2-NITROPROPANE DIOXYGENASE-LIKE PROTEIN"/>
    <property type="match status" value="1"/>
</dbReference>
<evidence type="ECO:0000313" key="5">
    <source>
        <dbReference type="Proteomes" id="UP000199529"/>
    </source>
</evidence>
<reference evidence="5" key="1">
    <citation type="submission" date="2016-10" db="EMBL/GenBank/DDBJ databases">
        <authorList>
            <person name="Varghese N."/>
            <person name="Submissions S."/>
        </authorList>
    </citation>
    <scope>NUCLEOTIDE SEQUENCE [LARGE SCALE GENOMIC DNA]</scope>
    <source>
        <strain evidence="5">CGMCC 4.3530</strain>
    </source>
</reference>
<dbReference type="STRING" id="418495.SAMN05216215_104651"/>
<keyword evidence="4" id="KW-0223">Dioxygenase</keyword>
<keyword evidence="2" id="KW-0288">FMN</keyword>
<evidence type="ECO:0000256" key="3">
    <source>
        <dbReference type="ARBA" id="ARBA00023002"/>
    </source>
</evidence>
<dbReference type="CDD" id="cd04730">
    <property type="entry name" value="NPD_like"/>
    <property type="match status" value="1"/>
</dbReference>
<name>A0A1H3QA06_9PSEU</name>
<sequence length="329" mass="34798">MSNVLRTRFTEEFGVEHPIVQGGMQWVGRAELVAAVAEAGALGMITALTQPTPEDLAREIARCREMTDKPFGVNLTILPTITPPPYAEYRQAIIESGIGIVETAGSNPAEQVAAFKPAGVRVLHKCTSVRHALKAQQLGVDAVSIDGFECAGHPGEDDIPGLVLIPRAADELSIPIIASGGFADARGLVAALALGADGINMGTRFMCTTESPIHDAVKKRIAEASELETELIFRPLRNTARVASNSVSREVVAKLADGAAFDDVRELVAGARGRQVYEQGDPELGIWSAGMVQGLITDVPPVGELVERIVREAAELIRGRLGGLLGVAD</sequence>
<keyword evidence="5" id="KW-1185">Reference proteome</keyword>
<dbReference type="GO" id="GO:0051213">
    <property type="term" value="F:dioxygenase activity"/>
    <property type="evidence" value="ECO:0007669"/>
    <property type="project" value="UniProtKB-KW"/>
</dbReference>
<gene>
    <name evidence="4" type="ORF">SAMN05216215_104651</name>
</gene>
<dbReference type="Pfam" id="PF03060">
    <property type="entry name" value="NMO"/>
    <property type="match status" value="1"/>
</dbReference>
<dbReference type="InterPro" id="IPR013785">
    <property type="entry name" value="Aldolase_TIM"/>
</dbReference>
<keyword evidence="3" id="KW-0560">Oxidoreductase</keyword>
<accession>A0A1H3QA06</accession>